<proteinExistence type="predicted"/>
<evidence type="ECO:0000259" key="1">
    <source>
        <dbReference type="Pfam" id="PF05131"/>
    </source>
</evidence>
<keyword evidence="3" id="KW-1185">Reference proteome</keyword>
<dbReference type="InterPro" id="IPR007810">
    <property type="entry name" value="Pep3/Vps18_beta-prop"/>
</dbReference>
<comment type="caution">
    <text evidence="2">The sequence shown here is derived from an EMBL/GenBank/DDBJ whole genome shotgun (WGS) entry which is preliminary data.</text>
</comment>
<name>A0ABR0M457_9PEZI</name>
<dbReference type="Proteomes" id="UP001357485">
    <property type="component" value="Unassembled WGS sequence"/>
</dbReference>
<dbReference type="Pfam" id="PF05131">
    <property type="entry name" value="Pep3_Vps18"/>
    <property type="match status" value="1"/>
</dbReference>
<dbReference type="EMBL" id="JAVRRA010001631">
    <property type="protein sequence ID" value="KAK5279592.1"/>
    <property type="molecule type" value="Genomic_DNA"/>
</dbReference>
<feature type="non-terminal residue" evidence="2">
    <location>
        <position position="71"/>
    </location>
</feature>
<organism evidence="2 3">
    <name type="scientific">Cryomyces antarcticus</name>
    <dbReference type="NCBI Taxonomy" id="329879"/>
    <lineage>
        <taxon>Eukaryota</taxon>
        <taxon>Fungi</taxon>
        <taxon>Dikarya</taxon>
        <taxon>Ascomycota</taxon>
        <taxon>Pezizomycotina</taxon>
        <taxon>Dothideomycetes</taxon>
        <taxon>Dothideomycetes incertae sedis</taxon>
        <taxon>Cryomyces</taxon>
    </lineage>
</organism>
<reference evidence="2 3" key="1">
    <citation type="submission" date="2023-08" db="EMBL/GenBank/DDBJ databases">
        <title>Black Yeasts Isolated from many extreme environments.</title>
        <authorList>
            <person name="Coleine C."/>
            <person name="Stajich J.E."/>
            <person name="Selbmann L."/>
        </authorList>
    </citation>
    <scope>NUCLEOTIDE SEQUENCE [LARGE SCALE GENOMIC DNA]</scope>
    <source>
        <strain evidence="2 3">CCFEE 536</strain>
    </source>
</reference>
<gene>
    <name evidence="2" type="primary">PEP3_2</name>
    <name evidence="2" type="ORF">LTR16_007551</name>
</gene>
<feature type="domain" description="Pep3/Vps18 beta-propeller" evidence="1">
    <location>
        <begin position="21"/>
        <end position="69"/>
    </location>
</feature>
<protein>
    <submittedName>
        <fullName evidence="2">Tethering complex subunit</fullName>
    </submittedName>
</protein>
<accession>A0ABR0M457</accession>
<evidence type="ECO:0000313" key="3">
    <source>
        <dbReference type="Proteomes" id="UP001357485"/>
    </source>
</evidence>
<sequence length="71" mass="7379">MAGNPASGYAAAQDLHDASLPIFNLEKVELRFAISSDLVAAQVANNVLVLALSTGRVLRIDLDSPSDIDGA</sequence>
<evidence type="ECO:0000313" key="2">
    <source>
        <dbReference type="EMBL" id="KAK5279592.1"/>
    </source>
</evidence>